<dbReference type="NCBIfam" id="TIGR00756">
    <property type="entry name" value="PPR"/>
    <property type="match status" value="12"/>
</dbReference>
<feature type="region of interest" description="Disordered" evidence="4">
    <location>
        <begin position="744"/>
        <end position="764"/>
    </location>
</feature>
<dbReference type="AlphaFoldDB" id="A0AAN8UW34"/>
<dbReference type="PROSITE" id="PS51375">
    <property type="entry name" value="PPR"/>
    <property type="match status" value="12"/>
</dbReference>
<dbReference type="EMBL" id="JBAMMX010000023">
    <property type="protein sequence ID" value="KAK6916963.1"/>
    <property type="molecule type" value="Genomic_DNA"/>
</dbReference>
<feature type="repeat" description="PPR" evidence="3">
    <location>
        <begin position="501"/>
        <end position="535"/>
    </location>
</feature>
<keyword evidence="2" id="KW-0677">Repeat</keyword>
<gene>
    <name evidence="5" type="ORF">RJ641_017714</name>
</gene>
<keyword evidence="6" id="KW-1185">Reference proteome</keyword>
<dbReference type="Pfam" id="PF13041">
    <property type="entry name" value="PPR_2"/>
    <property type="match status" value="5"/>
</dbReference>
<feature type="repeat" description="PPR" evidence="3">
    <location>
        <begin position="259"/>
        <end position="293"/>
    </location>
</feature>
<dbReference type="Pfam" id="PF01535">
    <property type="entry name" value="PPR"/>
    <property type="match status" value="3"/>
</dbReference>
<dbReference type="Pfam" id="PF12854">
    <property type="entry name" value="PPR_1"/>
    <property type="match status" value="1"/>
</dbReference>
<evidence type="ECO:0000256" key="4">
    <source>
        <dbReference type="SAM" id="MobiDB-lite"/>
    </source>
</evidence>
<dbReference type="InterPro" id="IPR002885">
    <property type="entry name" value="PPR_rpt"/>
</dbReference>
<dbReference type="GO" id="GO:0003729">
    <property type="term" value="F:mRNA binding"/>
    <property type="evidence" value="ECO:0007669"/>
    <property type="project" value="TreeGrafter"/>
</dbReference>
<feature type="repeat" description="PPR" evidence="3">
    <location>
        <begin position="189"/>
        <end position="223"/>
    </location>
</feature>
<feature type="repeat" description="PPR" evidence="3">
    <location>
        <begin position="294"/>
        <end position="328"/>
    </location>
</feature>
<protein>
    <submittedName>
        <fullName evidence="5">Pentatricopeptide repeat</fullName>
    </submittedName>
</protein>
<feature type="repeat" description="PPR" evidence="3">
    <location>
        <begin position="329"/>
        <end position="363"/>
    </location>
</feature>
<reference evidence="5 6" key="1">
    <citation type="submission" date="2023-12" db="EMBL/GenBank/DDBJ databases">
        <title>A high-quality genome assembly for Dillenia turbinata (Dilleniales).</title>
        <authorList>
            <person name="Chanderbali A."/>
        </authorList>
    </citation>
    <scope>NUCLEOTIDE SEQUENCE [LARGE SCALE GENOMIC DNA]</scope>
    <source>
        <strain evidence="5">LSX21</strain>
        <tissue evidence="5">Leaf</tissue>
    </source>
</reference>
<dbReference type="SUPFAM" id="SSF81901">
    <property type="entry name" value="HCP-like"/>
    <property type="match status" value="1"/>
</dbReference>
<evidence type="ECO:0000256" key="1">
    <source>
        <dbReference type="ARBA" id="ARBA00007626"/>
    </source>
</evidence>
<evidence type="ECO:0000256" key="2">
    <source>
        <dbReference type="ARBA" id="ARBA00022737"/>
    </source>
</evidence>
<feature type="repeat" description="PPR" evidence="3">
    <location>
        <begin position="399"/>
        <end position="433"/>
    </location>
</feature>
<evidence type="ECO:0000256" key="3">
    <source>
        <dbReference type="PROSITE-ProRule" id="PRU00708"/>
    </source>
</evidence>
<dbReference type="InterPro" id="IPR011990">
    <property type="entry name" value="TPR-like_helical_dom_sf"/>
</dbReference>
<feature type="repeat" description="PPR" evidence="3">
    <location>
        <begin position="538"/>
        <end position="572"/>
    </location>
</feature>
<proteinExistence type="inferred from homology"/>
<dbReference type="Proteomes" id="UP001370490">
    <property type="component" value="Unassembled WGS sequence"/>
</dbReference>
<accession>A0AAN8UW34</accession>
<dbReference type="Gene3D" id="1.25.40.10">
    <property type="entry name" value="Tetratricopeptide repeat domain"/>
    <property type="match status" value="6"/>
</dbReference>
<sequence length="764" mass="86042">MLNLKIISKGATCHSQLLSSSLCEFIAYLDNPFSYYFSSAPAYTSRPHSRDSNLANEESSSPISEQIFRKSPNLGSYRQGDSTFYSLISHHANSGDFSSLEKILDRMKREHRSVNEKSFIAMFKAYGKAHLPEKAVELFHRMVNEFHCRPSVRSFNSVLNVIIQEGLFARAMEFYHNDDIVKRLNILPNALSYNLMTKALCRLGHVDRAIEMFREMPFRNCNPDVFTYCTLMDGLCKEGRIDEAVSLLDEMQVEGCVPNAATFNVLINGLCKKGDMVRASKLVDNMLLKGCVPNEVTYNTLLHGLCLKGKMEKAISLLDWMLASKCIPNDVTYGTIINGLVKQGRSVDAVALLISMEERGLQANEYIYSALISGLFREGKSNDAMRLWKEMIERGCKPNIIVYGALIDGVCEEGKLDEAKEIVLEMSSKGCIPNAFTCSSLMKGFFKMGNSQRAMLLWEEMKESFNEVCYSVLIDGLCKDGKLNEGMIVWKHMLERGCKPDLVAYSLLIHGHCNSGAVEQGLKLFNEMLCQEPESQPDIVIYNILFSGLCKQGSIARAVDLLNGMLDQGCDPDLITCNIFLKALREKLDPTHDGREFLDELVLRLCKRRRFAGASKIIEVMLQKFLIPRPSTWEWVLRGICRPKRIRAAIDKWPLSCCAKQVCGPPGTVVRKGQSKCNHSADDTAVHRVVPVKGALKLNCLQKRMEVQKLQGPAFLPSASPAFRDKWNSPNLWSPWLRQKYCNTNSSKEPKQNGDSITNPIIRF</sequence>
<evidence type="ECO:0000313" key="6">
    <source>
        <dbReference type="Proteomes" id="UP001370490"/>
    </source>
</evidence>
<feature type="repeat" description="PPR" evidence="3">
    <location>
        <begin position="115"/>
        <end position="150"/>
    </location>
</feature>
<dbReference type="PANTHER" id="PTHR47933:SF11">
    <property type="entry name" value="PENTATRICOPEPTIDE REPEAT-CONTAINING PROTEIN 2"/>
    <property type="match status" value="1"/>
</dbReference>
<feature type="repeat" description="PPR" evidence="3">
    <location>
        <begin position="466"/>
        <end position="500"/>
    </location>
</feature>
<dbReference type="InterPro" id="IPR051240">
    <property type="entry name" value="Mito_RNA-Proc/Resp"/>
</dbReference>
<feature type="repeat" description="PPR" evidence="3">
    <location>
        <begin position="434"/>
        <end position="464"/>
    </location>
</feature>
<dbReference type="PANTHER" id="PTHR47933">
    <property type="entry name" value="PENTATRICOPEPTIDE REPEAT-CONTAINING PROTEIN 1, MITOCHONDRIAL"/>
    <property type="match status" value="1"/>
</dbReference>
<feature type="repeat" description="PPR" evidence="3">
    <location>
        <begin position="224"/>
        <end position="258"/>
    </location>
</feature>
<name>A0AAN8UW34_9MAGN</name>
<evidence type="ECO:0000313" key="5">
    <source>
        <dbReference type="EMBL" id="KAK6916963.1"/>
    </source>
</evidence>
<comment type="caution">
    <text evidence="5">The sequence shown here is derived from an EMBL/GenBank/DDBJ whole genome shotgun (WGS) entry which is preliminary data.</text>
</comment>
<comment type="similarity">
    <text evidence="1">Belongs to the PPR family. P subfamily.</text>
</comment>
<organism evidence="5 6">
    <name type="scientific">Dillenia turbinata</name>
    <dbReference type="NCBI Taxonomy" id="194707"/>
    <lineage>
        <taxon>Eukaryota</taxon>
        <taxon>Viridiplantae</taxon>
        <taxon>Streptophyta</taxon>
        <taxon>Embryophyta</taxon>
        <taxon>Tracheophyta</taxon>
        <taxon>Spermatophyta</taxon>
        <taxon>Magnoliopsida</taxon>
        <taxon>eudicotyledons</taxon>
        <taxon>Gunneridae</taxon>
        <taxon>Pentapetalae</taxon>
        <taxon>Dilleniales</taxon>
        <taxon>Dilleniaceae</taxon>
        <taxon>Dillenia</taxon>
    </lineage>
</organism>
<feature type="repeat" description="PPR" evidence="3">
    <location>
        <begin position="364"/>
        <end position="398"/>
    </location>
</feature>